<sequence>MRIPNARLLVLTPLSLAIAAPAIAQESVTRRAVDAFGERIGLEQVGLYGEGNVRGFDLQNSGAYRIEGSYVVRSGMISDTVLNGVSVRVGASGARLDYPSPSGVVDYRLRDTVGTSGWRVTTGFRDYETFVLDVSRRWVSQDGTKGLSANVIARPDAEWGMGMGGAIYEGGVVARYEPSQAFRVRALLSAVDRTYSGDYGVVLDGPTLPEPMMKRQNFSPDWARFKSREITGGVILDGGSGDWAWAASAFRASYAPKQTDYTLLRVGSNGLGTATLFTTPERAFVSDSMEARVFRTVAAGALTHRFGGAVRWRGSDAETVGGARVNLGAVDLSRRPEYGRPPAPHDDGRRIQDQVEQATASVMYDLAAGEALTLRMGAHRTHYEKAVTALDGAHSERQEERWLYNASVSWKLNPKTTLFASWVTGLEESGVAPTAAVNRNEVLPPVEAEQREVGVRVALAERLTFTGAVFELSKPTTGFRADGSFGTVGQVTHRGVEGSLAGQLRPGTNVVLGGFWLDAEIEGDMVRTGVIGGKPAGLSEFRAMASLEQDLSFAPGWSADAYVTYDAERWVDARNSLRAPGNLMVNVGVRRRWQVADADVLLRVMMSNAFDKTGWWAGSRDEIWPISPRAIRATITATF</sequence>
<evidence type="ECO:0000256" key="4">
    <source>
        <dbReference type="ARBA" id="ARBA00022692"/>
    </source>
</evidence>
<dbReference type="EMBL" id="CP024201">
    <property type="protein sequence ID" value="ATQ43640.1"/>
    <property type="molecule type" value="Genomic_DNA"/>
</dbReference>
<feature type="signal peptide" evidence="8">
    <location>
        <begin position="1"/>
        <end position="24"/>
    </location>
</feature>
<evidence type="ECO:0000256" key="1">
    <source>
        <dbReference type="ARBA" id="ARBA00004571"/>
    </source>
</evidence>
<organism evidence="10 11">
    <name type="scientific">Caulobacter mirabilis</name>
    <dbReference type="NCBI Taxonomy" id="69666"/>
    <lineage>
        <taxon>Bacteria</taxon>
        <taxon>Pseudomonadati</taxon>
        <taxon>Pseudomonadota</taxon>
        <taxon>Alphaproteobacteria</taxon>
        <taxon>Caulobacterales</taxon>
        <taxon>Caulobacteraceae</taxon>
        <taxon>Caulobacter</taxon>
    </lineage>
</organism>
<comment type="subcellular location">
    <subcellularLocation>
        <location evidence="1">Cell outer membrane</location>
        <topology evidence="1">Multi-pass membrane protein</topology>
    </subcellularLocation>
</comment>
<dbReference type="InterPro" id="IPR000531">
    <property type="entry name" value="Beta-barrel_TonB"/>
</dbReference>
<dbReference type="KEGG" id="cmb:CSW64_15175"/>
<dbReference type="PANTHER" id="PTHR32552">
    <property type="entry name" value="FERRICHROME IRON RECEPTOR-RELATED"/>
    <property type="match status" value="1"/>
</dbReference>
<keyword evidence="8" id="KW-0732">Signal</keyword>
<dbReference type="RefSeq" id="WP_099622889.1">
    <property type="nucleotide sequence ID" value="NZ_CP024201.1"/>
</dbReference>
<dbReference type="OrthoDB" id="9760333at2"/>
<evidence type="ECO:0000259" key="9">
    <source>
        <dbReference type="Pfam" id="PF00593"/>
    </source>
</evidence>
<feature type="domain" description="TonB-dependent receptor-like beta-barrel" evidence="9">
    <location>
        <begin position="214"/>
        <end position="596"/>
    </location>
</feature>
<evidence type="ECO:0000256" key="5">
    <source>
        <dbReference type="ARBA" id="ARBA00023077"/>
    </source>
</evidence>
<keyword evidence="7" id="KW-0998">Cell outer membrane</keyword>
<dbReference type="Pfam" id="PF00593">
    <property type="entry name" value="TonB_dep_Rec_b-barrel"/>
    <property type="match status" value="1"/>
</dbReference>
<feature type="chain" id="PRO_5013622157" description="TonB-dependent receptor-like beta-barrel domain-containing protein" evidence="8">
    <location>
        <begin position="25"/>
        <end position="639"/>
    </location>
</feature>
<evidence type="ECO:0000256" key="8">
    <source>
        <dbReference type="SAM" id="SignalP"/>
    </source>
</evidence>
<protein>
    <recommendedName>
        <fullName evidence="9">TonB-dependent receptor-like beta-barrel domain-containing protein</fullName>
    </recommendedName>
</protein>
<dbReference type="AlphaFoldDB" id="A0A2D2B065"/>
<dbReference type="PANTHER" id="PTHR32552:SF82">
    <property type="entry name" value="FCUA PROTEIN"/>
    <property type="match status" value="1"/>
</dbReference>
<keyword evidence="4" id="KW-0812">Transmembrane</keyword>
<accession>A0A2D2B065</accession>
<dbReference type="SUPFAM" id="SSF56935">
    <property type="entry name" value="Porins"/>
    <property type="match status" value="1"/>
</dbReference>
<keyword evidence="3" id="KW-1134">Transmembrane beta strand</keyword>
<evidence type="ECO:0000256" key="3">
    <source>
        <dbReference type="ARBA" id="ARBA00022452"/>
    </source>
</evidence>
<dbReference type="GO" id="GO:0009279">
    <property type="term" value="C:cell outer membrane"/>
    <property type="evidence" value="ECO:0007669"/>
    <property type="project" value="UniProtKB-SubCell"/>
</dbReference>
<keyword evidence="2" id="KW-0813">Transport</keyword>
<reference evidence="10 11" key="1">
    <citation type="submission" date="2017-10" db="EMBL/GenBank/DDBJ databases">
        <title>Genome sequence of Caulobacter mirabilis FWC38.</title>
        <authorList>
            <person name="Fiebig A."/>
            <person name="Crosson S."/>
        </authorList>
    </citation>
    <scope>NUCLEOTIDE SEQUENCE [LARGE SCALE GENOMIC DNA]</scope>
    <source>
        <strain evidence="10 11">FWC 38</strain>
    </source>
</reference>
<dbReference type="Proteomes" id="UP000228945">
    <property type="component" value="Chromosome"/>
</dbReference>
<evidence type="ECO:0000256" key="6">
    <source>
        <dbReference type="ARBA" id="ARBA00023136"/>
    </source>
</evidence>
<dbReference type="InterPro" id="IPR036942">
    <property type="entry name" value="Beta-barrel_TonB_sf"/>
</dbReference>
<evidence type="ECO:0000313" key="10">
    <source>
        <dbReference type="EMBL" id="ATQ43640.1"/>
    </source>
</evidence>
<name>A0A2D2B065_9CAUL</name>
<dbReference type="GO" id="GO:0015344">
    <property type="term" value="F:siderophore uptake transmembrane transporter activity"/>
    <property type="evidence" value="ECO:0007669"/>
    <property type="project" value="TreeGrafter"/>
</dbReference>
<keyword evidence="5" id="KW-0798">TonB box</keyword>
<evidence type="ECO:0000313" key="11">
    <source>
        <dbReference type="Proteomes" id="UP000228945"/>
    </source>
</evidence>
<dbReference type="Gene3D" id="2.40.170.20">
    <property type="entry name" value="TonB-dependent receptor, beta-barrel domain"/>
    <property type="match status" value="1"/>
</dbReference>
<proteinExistence type="predicted"/>
<keyword evidence="11" id="KW-1185">Reference proteome</keyword>
<dbReference type="InterPro" id="IPR039426">
    <property type="entry name" value="TonB-dep_rcpt-like"/>
</dbReference>
<gene>
    <name evidence="10" type="ORF">CSW64_15175</name>
</gene>
<evidence type="ECO:0000256" key="2">
    <source>
        <dbReference type="ARBA" id="ARBA00022448"/>
    </source>
</evidence>
<keyword evidence="6" id="KW-0472">Membrane</keyword>
<evidence type="ECO:0000256" key="7">
    <source>
        <dbReference type="ARBA" id="ARBA00023237"/>
    </source>
</evidence>